<proteinExistence type="predicted"/>
<accession>A0ACA7P561</accession>
<gene>
    <name evidence="1" type="ORF">U771_12825</name>
</gene>
<sequence length="216" mass="24572">MLWLVYSVKNVGGGLPPMRVLKCAPEVGHPSNFWGVFMSKYTTQFKLSAITAFLERGRGFRRVAAQFQMDPTLLRRWVEAYRLHGEASLSSTGQRYSALFKFSVLRRMWDDSLSLRRAAALFNLGDSTQVGRWQQQYYSGGIEALESGKRGLSTAMPKPPAKPRKTAAPLTSPEPEHKTLLDELQYLRMENAYLKKLGELGEAVMRREKEQKKKPD</sequence>
<organism evidence="1 2">
    <name type="scientific">Pseudomonas gorinensis</name>
    <dbReference type="NCBI Taxonomy" id="3240790"/>
    <lineage>
        <taxon>Bacteria</taxon>
        <taxon>Pseudomonadati</taxon>
        <taxon>Pseudomonadota</taxon>
        <taxon>Gammaproteobacteria</taxon>
        <taxon>Pseudomonadales</taxon>
        <taxon>Pseudomonadaceae</taxon>
        <taxon>Pseudomonas</taxon>
    </lineage>
</organism>
<protein>
    <submittedName>
        <fullName evidence="1">Transposase ISPsy8</fullName>
    </submittedName>
</protein>
<dbReference type="Proteomes" id="UP000018725">
    <property type="component" value="Chromosome"/>
</dbReference>
<evidence type="ECO:0000313" key="1">
    <source>
        <dbReference type="EMBL" id="AHC35088.1"/>
    </source>
</evidence>
<name>A0ACA7P561_9PSED</name>
<reference evidence="1 2" key="1">
    <citation type="journal article" date="2014" name="Genome Announc.">
        <title>Complete Genome Sequence of Pseudomonas sp. Strain TKP, Isolated from a gamma-Hexachlorocyclohexane-Degrading Mixed Culture.</title>
        <authorList>
            <person name="Ohtsubo Y."/>
            <person name="Kishida K."/>
            <person name="Sato T."/>
            <person name="Tabata M."/>
            <person name="Kawasumi T."/>
            <person name="Ogura Y."/>
            <person name="Hayashi T."/>
            <person name="Tsuda M."/>
            <person name="Nagata Y."/>
        </authorList>
    </citation>
    <scope>NUCLEOTIDE SEQUENCE [LARGE SCALE GENOMIC DNA]</scope>
    <source>
        <strain evidence="1 2">TKP</strain>
    </source>
</reference>
<evidence type="ECO:0000313" key="2">
    <source>
        <dbReference type="Proteomes" id="UP000018725"/>
    </source>
</evidence>
<dbReference type="EMBL" id="CP006852">
    <property type="protein sequence ID" value="AHC35088.1"/>
    <property type="molecule type" value="Genomic_DNA"/>
</dbReference>
<keyword evidence="2" id="KW-1185">Reference proteome</keyword>